<organism evidence="1 2">
    <name type="scientific">Solanum tuberosum</name>
    <name type="common">Potato</name>
    <dbReference type="NCBI Taxonomy" id="4113"/>
    <lineage>
        <taxon>Eukaryota</taxon>
        <taxon>Viridiplantae</taxon>
        <taxon>Streptophyta</taxon>
        <taxon>Embryophyta</taxon>
        <taxon>Tracheophyta</taxon>
        <taxon>Spermatophyta</taxon>
        <taxon>Magnoliopsida</taxon>
        <taxon>eudicotyledons</taxon>
        <taxon>Gunneridae</taxon>
        <taxon>Pentapetalae</taxon>
        <taxon>asterids</taxon>
        <taxon>lamiids</taxon>
        <taxon>Solanales</taxon>
        <taxon>Solanaceae</taxon>
        <taxon>Solanoideae</taxon>
        <taxon>Solaneae</taxon>
        <taxon>Solanum</taxon>
    </lineage>
</organism>
<gene>
    <name evidence="1" type="ORF">KY290_017138</name>
</gene>
<name>A0ABQ7VDE3_SOLTU</name>
<dbReference type="EMBL" id="JAIVGD010000013">
    <property type="protein sequence ID" value="KAH0761065.1"/>
    <property type="molecule type" value="Genomic_DNA"/>
</dbReference>
<dbReference type="Proteomes" id="UP000826656">
    <property type="component" value="Unassembled WGS sequence"/>
</dbReference>
<protein>
    <submittedName>
        <fullName evidence="1">Uncharacterized protein</fullName>
    </submittedName>
</protein>
<comment type="caution">
    <text evidence="1">The sequence shown here is derived from an EMBL/GenBank/DDBJ whole genome shotgun (WGS) entry which is preliminary data.</text>
</comment>
<sequence length="175" mass="19727">MIHISRGGDTFMKSEKPYRGGLGNKSLAEGLDQSQFFTIFPASNGLAFELSLPTFIEKQEIYLLLLLVTLVPRPYSLIFLTLVGLWLSVAERDSERPHQIGKMRIRYFVDHHLSAFPSVSSGTFCQSGKDFGDLLQGELCRAFAKRMIFASREQHFNGIGNGHICGYQEWAIAYD</sequence>
<proteinExistence type="predicted"/>
<evidence type="ECO:0000313" key="2">
    <source>
        <dbReference type="Proteomes" id="UP000826656"/>
    </source>
</evidence>
<keyword evidence="2" id="KW-1185">Reference proteome</keyword>
<evidence type="ECO:0000313" key="1">
    <source>
        <dbReference type="EMBL" id="KAH0761065.1"/>
    </source>
</evidence>
<reference evidence="1 2" key="1">
    <citation type="journal article" date="2021" name="bioRxiv">
        <title>Chromosome-scale and haplotype-resolved genome assembly of a tetraploid potato cultivar.</title>
        <authorList>
            <person name="Sun H."/>
            <person name="Jiao W.-B."/>
            <person name="Krause K."/>
            <person name="Campoy J.A."/>
            <person name="Goel M."/>
            <person name="Folz-Donahue K."/>
            <person name="Kukat C."/>
            <person name="Huettel B."/>
            <person name="Schneeberger K."/>
        </authorList>
    </citation>
    <scope>NUCLEOTIDE SEQUENCE [LARGE SCALE GENOMIC DNA]</scope>
    <source>
        <strain evidence="1">SolTubOtavaFocal</strain>
        <tissue evidence="1">Leaves</tissue>
    </source>
</reference>
<accession>A0ABQ7VDE3</accession>